<feature type="domain" description="Thiamine pyrophosphate enzyme N-terminal TPP-binding" evidence="15">
    <location>
        <begin position="8"/>
        <end position="125"/>
    </location>
</feature>
<dbReference type="GO" id="GO:0000949">
    <property type="term" value="P:aromatic amino acid family catabolic process to alcohol via Ehrlich pathway"/>
    <property type="evidence" value="ECO:0007669"/>
    <property type="project" value="TreeGrafter"/>
</dbReference>
<evidence type="ECO:0000256" key="4">
    <source>
        <dbReference type="ARBA" id="ARBA00013202"/>
    </source>
</evidence>
<feature type="domain" description="Thiamine pyrophosphate enzyme TPP-binding" evidence="14">
    <location>
        <begin position="405"/>
        <end position="543"/>
    </location>
</feature>
<dbReference type="GO" id="GO:0004737">
    <property type="term" value="F:pyruvate decarboxylase activity"/>
    <property type="evidence" value="ECO:0007669"/>
    <property type="project" value="UniProtKB-EC"/>
</dbReference>
<dbReference type="InterPro" id="IPR012000">
    <property type="entry name" value="Thiamin_PyroP_enz_cen_dom"/>
</dbReference>
<dbReference type="GO" id="GO:0030976">
    <property type="term" value="F:thiamine pyrophosphate binding"/>
    <property type="evidence" value="ECO:0007669"/>
    <property type="project" value="InterPro"/>
</dbReference>
<dbReference type="Proteomes" id="UP000887226">
    <property type="component" value="Unassembled WGS sequence"/>
</dbReference>
<dbReference type="OrthoDB" id="308383at2759"/>
<dbReference type="Pfam" id="PF02776">
    <property type="entry name" value="TPP_enzyme_N"/>
    <property type="match status" value="1"/>
</dbReference>
<gene>
    <name evidence="16" type="ORF">BJ878DRAFT_412763</name>
</gene>
<evidence type="ECO:0000256" key="2">
    <source>
        <dbReference type="ARBA" id="ARBA00001964"/>
    </source>
</evidence>
<evidence type="ECO:0000256" key="6">
    <source>
        <dbReference type="ARBA" id="ARBA00022723"/>
    </source>
</evidence>
<evidence type="ECO:0000259" key="13">
    <source>
        <dbReference type="Pfam" id="PF00205"/>
    </source>
</evidence>
<dbReference type="FunFam" id="3.40.50.970:FF:000019">
    <property type="entry name" value="Pyruvate decarboxylase isozyme"/>
    <property type="match status" value="1"/>
</dbReference>
<dbReference type="Pfam" id="PF02775">
    <property type="entry name" value="TPP_enzyme_C"/>
    <property type="match status" value="1"/>
</dbReference>
<dbReference type="SUPFAM" id="SSF52467">
    <property type="entry name" value="DHS-like NAD/FAD-binding domain"/>
    <property type="match status" value="1"/>
</dbReference>
<dbReference type="InterPro" id="IPR011766">
    <property type="entry name" value="TPP_enzyme_TPP-bd"/>
</dbReference>
<evidence type="ECO:0000256" key="11">
    <source>
        <dbReference type="PIRSR" id="PIRSR036565-2"/>
    </source>
</evidence>
<feature type="binding site" evidence="11">
    <location>
        <position position="477"/>
    </location>
    <ligand>
        <name>Mg(2+)</name>
        <dbReference type="ChEBI" id="CHEBI:18420"/>
    </ligand>
</feature>
<dbReference type="InterPro" id="IPR047214">
    <property type="entry name" value="TPP_PDC_IPDC"/>
</dbReference>
<protein>
    <recommendedName>
        <fullName evidence="5">Pyruvate decarboxylase</fullName>
        <ecNumber evidence="4">4.1.1.1</ecNumber>
    </recommendedName>
</protein>
<evidence type="ECO:0000259" key="14">
    <source>
        <dbReference type="Pfam" id="PF02775"/>
    </source>
</evidence>
<dbReference type="InterPro" id="IPR012110">
    <property type="entry name" value="PDC/IPDC-like"/>
</dbReference>
<name>A0A9P8CIY7_9HELO</name>
<dbReference type="GO" id="GO:0005829">
    <property type="term" value="C:cytosol"/>
    <property type="evidence" value="ECO:0007669"/>
    <property type="project" value="TreeGrafter"/>
</dbReference>
<keyword evidence="16" id="KW-0670">Pyruvate</keyword>
<dbReference type="CDD" id="cd02005">
    <property type="entry name" value="TPP_PDC_IPDC"/>
    <property type="match status" value="1"/>
</dbReference>
<evidence type="ECO:0000256" key="9">
    <source>
        <dbReference type="ARBA" id="ARBA00023052"/>
    </source>
</evidence>
<dbReference type="SUPFAM" id="SSF52518">
    <property type="entry name" value="Thiamin diphosphate-binding fold (THDP-binding)"/>
    <property type="match status" value="2"/>
</dbReference>
<dbReference type="CDD" id="cd07038">
    <property type="entry name" value="TPP_PYR_PDC_IPDC_like"/>
    <property type="match status" value="1"/>
</dbReference>
<accession>A0A9P8CIY7</accession>
<keyword evidence="17" id="KW-1185">Reference proteome</keyword>
<evidence type="ECO:0000256" key="3">
    <source>
        <dbReference type="ARBA" id="ARBA00007812"/>
    </source>
</evidence>
<evidence type="ECO:0000256" key="5">
    <source>
        <dbReference type="ARBA" id="ARBA00014422"/>
    </source>
</evidence>
<comment type="similarity">
    <text evidence="3 12">Belongs to the TPP enzyme family.</text>
</comment>
<evidence type="ECO:0000313" key="17">
    <source>
        <dbReference type="Proteomes" id="UP000887226"/>
    </source>
</evidence>
<reference evidence="16" key="1">
    <citation type="journal article" date="2021" name="IMA Fungus">
        <title>Genomic characterization of three marine fungi, including Emericellopsis atlantica sp. nov. with signatures of a generalist lifestyle and marine biomass degradation.</title>
        <authorList>
            <person name="Hagestad O.C."/>
            <person name="Hou L."/>
            <person name="Andersen J.H."/>
            <person name="Hansen E.H."/>
            <person name="Altermark B."/>
            <person name="Li C."/>
            <person name="Kuhnert E."/>
            <person name="Cox R.J."/>
            <person name="Crous P.W."/>
            <person name="Spatafora J.W."/>
            <person name="Lail K."/>
            <person name="Amirebrahimi M."/>
            <person name="Lipzen A."/>
            <person name="Pangilinan J."/>
            <person name="Andreopoulos W."/>
            <person name="Hayes R.D."/>
            <person name="Ng V."/>
            <person name="Grigoriev I.V."/>
            <person name="Jackson S.A."/>
            <person name="Sutton T.D.S."/>
            <person name="Dobson A.D.W."/>
            <person name="Rama T."/>
        </authorList>
    </citation>
    <scope>NUCLEOTIDE SEQUENCE</scope>
    <source>
        <strain evidence="16">TRa3180A</strain>
    </source>
</reference>
<comment type="catalytic activity">
    <reaction evidence="1">
        <text>a 2-oxocarboxylate + H(+) = an aldehyde + CO2</text>
        <dbReference type="Rhea" id="RHEA:11628"/>
        <dbReference type="ChEBI" id="CHEBI:15378"/>
        <dbReference type="ChEBI" id="CHEBI:16526"/>
        <dbReference type="ChEBI" id="CHEBI:17478"/>
        <dbReference type="ChEBI" id="CHEBI:35179"/>
        <dbReference type="EC" id="4.1.1.1"/>
    </reaction>
</comment>
<dbReference type="EMBL" id="MU253749">
    <property type="protein sequence ID" value="KAG9248442.1"/>
    <property type="molecule type" value="Genomic_DNA"/>
</dbReference>
<dbReference type="Pfam" id="PF00205">
    <property type="entry name" value="TPP_enzyme_M"/>
    <property type="match status" value="1"/>
</dbReference>
<comment type="cofactor">
    <cofactor evidence="2">
        <name>thiamine diphosphate</name>
        <dbReference type="ChEBI" id="CHEBI:58937"/>
    </cofactor>
</comment>
<evidence type="ECO:0000256" key="12">
    <source>
        <dbReference type="RuleBase" id="RU362132"/>
    </source>
</evidence>
<evidence type="ECO:0000313" key="16">
    <source>
        <dbReference type="EMBL" id="KAG9248442.1"/>
    </source>
</evidence>
<dbReference type="EC" id="4.1.1.1" evidence="4"/>
<dbReference type="FunFam" id="3.40.50.970:FF:000024">
    <property type="entry name" value="Pyruvate decarboxylase isozyme"/>
    <property type="match status" value="1"/>
</dbReference>
<keyword evidence="9 12" id="KW-0786">Thiamine pyrophosphate</keyword>
<evidence type="ECO:0000256" key="8">
    <source>
        <dbReference type="ARBA" id="ARBA00022842"/>
    </source>
</evidence>
<dbReference type="GO" id="GO:0005634">
    <property type="term" value="C:nucleus"/>
    <property type="evidence" value="ECO:0007669"/>
    <property type="project" value="TreeGrafter"/>
</dbReference>
<evidence type="ECO:0000259" key="15">
    <source>
        <dbReference type="Pfam" id="PF02776"/>
    </source>
</evidence>
<dbReference type="InterPro" id="IPR047213">
    <property type="entry name" value="TPP_PYR_PDC_IPDC-like"/>
</dbReference>
<dbReference type="PANTHER" id="PTHR43452:SF3">
    <property type="entry name" value="TRANSAMINATED AMINO ACID DECARBOXYLASE"/>
    <property type="match status" value="1"/>
</dbReference>
<dbReference type="InterPro" id="IPR012001">
    <property type="entry name" value="Thiamin_PyroP_enz_TPP-bd_dom"/>
</dbReference>
<sequence>MASSKISMGEYLWRRIASLGIEHAFGVPGDFNLTLLDEIYKVPELSWLGTCNELNGAYAADGYARIAGRPAALLTTYGVGELSAMNGVAGAYAEQAGMIHLVGMTSRPQQTMKALIHHTMEPGMDHSIYIGMSEPVRKTHTFLWDDAIMAEEIDRVIIAGVKSRLPVFIYIPMDVVQVQLDASRLETPLDTTIENDRAVENKVVQSILEAIKSAKNPVVLADVLTTRHGGRELARELVEITNYQSFSTPLSKGIIDEDHPSYGGLYNGSVSFPGVAEAVESSDLVLNLGPLLSDSNTGGFSRAVKDENLIFLGHAYCQIREKTYENIHFLPVLKRIVEELKKEPKIYNIPSTHSKDKIQPPVLSSITSGKIVQSYCWQRLGKFLQPNDIVLAESGTAQFGMPDATFPKNTRYITQIFWSSIGYTVGATLGALVAQKELKLPGRVVLIVGEGSLQMTVQELGSYIRFGFHPIIFVINNNGYSIERAINGPTQRYNEVSMLWDHQKMLELFGAREETGRKSKSWKVESVEEMEKALGEMRKEEGTINLCEIVMEEFDYPWRLNAQLVVGRAKAKVLAGSFSAKPPGVLKPN</sequence>
<dbReference type="Gene3D" id="3.40.50.1220">
    <property type="entry name" value="TPP-binding domain"/>
    <property type="match status" value="1"/>
</dbReference>
<comment type="cofactor">
    <cofactor evidence="11">
        <name>Mg(2+)</name>
        <dbReference type="ChEBI" id="CHEBI:18420"/>
    </cofactor>
    <text evidence="11">Binds 1 Mg(2+) per subunit.</text>
</comment>
<organism evidence="16 17">
    <name type="scientific">Calycina marina</name>
    <dbReference type="NCBI Taxonomy" id="1763456"/>
    <lineage>
        <taxon>Eukaryota</taxon>
        <taxon>Fungi</taxon>
        <taxon>Dikarya</taxon>
        <taxon>Ascomycota</taxon>
        <taxon>Pezizomycotina</taxon>
        <taxon>Leotiomycetes</taxon>
        <taxon>Helotiales</taxon>
        <taxon>Pezizellaceae</taxon>
        <taxon>Calycina</taxon>
    </lineage>
</organism>
<keyword evidence="6 11" id="KW-0479">Metal-binding</keyword>
<dbReference type="GO" id="GO:0000287">
    <property type="term" value="F:magnesium ion binding"/>
    <property type="evidence" value="ECO:0007669"/>
    <property type="project" value="InterPro"/>
</dbReference>
<proteinExistence type="inferred from homology"/>
<dbReference type="PANTHER" id="PTHR43452">
    <property type="entry name" value="PYRUVATE DECARBOXYLASE"/>
    <property type="match status" value="1"/>
</dbReference>
<keyword evidence="7" id="KW-0210">Decarboxylase</keyword>
<evidence type="ECO:0000256" key="7">
    <source>
        <dbReference type="ARBA" id="ARBA00022793"/>
    </source>
</evidence>
<evidence type="ECO:0000256" key="1">
    <source>
        <dbReference type="ARBA" id="ARBA00001041"/>
    </source>
</evidence>
<feature type="binding site" evidence="11">
    <location>
        <position position="479"/>
    </location>
    <ligand>
        <name>Mg(2+)</name>
        <dbReference type="ChEBI" id="CHEBI:18420"/>
    </ligand>
</feature>
<dbReference type="PIRSF" id="PIRSF036565">
    <property type="entry name" value="Pyruvt_ip_decrb"/>
    <property type="match status" value="1"/>
</dbReference>
<comment type="caution">
    <text evidence="16">The sequence shown here is derived from an EMBL/GenBank/DDBJ whole genome shotgun (WGS) entry which is preliminary data.</text>
</comment>
<evidence type="ECO:0000256" key="10">
    <source>
        <dbReference type="ARBA" id="ARBA00023239"/>
    </source>
</evidence>
<dbReference type="Gene3D" id="3.40.50.970">
    <property type="match status" value="2"/>
</dbReference>
<feature type="domain" description="Thiamine pyrophosphate enzyme central" evidence="13">
    <location>
        <begin position="204"/>
        <end position="333"/>
    </location>
</feature>
<dbReference type="InterPro" id="IPR029035">
    <property type="entry name" value="DHS-like_NAD/FAD-binding_dom"/>
</dbReference>
<dbReference type="AlphaFoldDB" id="A0A9P8CIY7"/>
<dbReference type="InterPro" id="IPR029061">
    <property type="entry name" value="THDP-binding"/>
</dbReference>
<keyword evidence="8 11" id="KW-0460">Magnesium</keyword>
<keyword evidence="10" id="KW-0456">Lyase</keyword>